<keyword evidence="6" id="KW-1185">Reference proteome</keyword>
<dbReference type="InterPro" id="IPR006145">
    <property type="entry name" value="PsdUridine_synth_RsuA/RluA"/>
</dbReference>
<dbReference type="Proteomes" id="UP000198647">
    <property type="component" value="Unassembled WGS sequence"/>
</dbReference>
<dbReference type="PANTHER" id="PTHR21600">
    <property type="entry name" value="MITOCHONDRIAL RNA PSEUDOURIDINE SYNTHASE"/>
    <property type="match status" value="1"/>
</dbReference>
<reference evidence="5 6" key="1">
    <citation type="submission" date="2016-10" db="EMBL/GenBank/DDBJ databases">
        <authorList>
            <person name="Varghese N."/>
            <person name="Submissions S."/>
        </authorList>
    </citation>
    <scope>NUCLEOTIDE SEQUENCE [LARGE SCALE GENOMIC DNA]</scope>
    <source>
        <strain evidence="5 6">DSM 20748</strain>
    </source>
</reference>
<name>A0A1H3HJY3_9BACI</name>
<evidence type="ECO:0000313" key="5">
    <source>
        <dbReference type="EMBL" id="SDY15525.1"/>
    </source>
</evidence>
<dbReference type="InterPro" id="IPR006224">
    <property type="entry name" value="PsdUridine_synth_RluA-like_CS"/>
</dbReference>
<comment type="caution">
    <text evidence="5">The sequence shown here is derived from an EMBL/GenBank/DDBJ whole genome shotgun (WGS) entry which is preliminary data.</text>
</comment>
<evidence type="ECO:0000256" key="1">
    <source>
        <dbReference type="ARBA" id="ARBA00000073"/>
    </source>
</evidence>
<comment type="catalytic activity">
    <reaction evidence="1 3">
        <text>a uridine in RNA = a pseudouridine in RNA</text>
        <dbReference type="Rhea" id="RHEA:48348"/>
        <dbReference type="Rhea" id="RHEA-COMP:12068"/>
        <dbReference type="Rhea" id="RHEA-COMP:12069"/>
        <dbReference type="ChEBI" id="CHEBI:65314"/>
        <dbReference type="ChEBI" id="CHEBI:65315"/>
    </reaction>
</comment>
<organism evidence="5 6">
    <name type="scientific">Salimicrobium album</name>
    <dbReference type="NCBI Taxonomy" id="50717"/>
    <lineage>
        <taxon>Bacteria</taxon>
        <taxon>Bacillati</taxon>
        <taxon>Bacillota</taxon>
        <taxon>Bacilli</taxon>
        <taxon>Bacillales</taxon>
        <taxon>Bacillaceae</taxon>
        <taxon>Salimicrobium</taxon>
    </lineage>
</organism>
<comment type="similarity">
    <text evidence="2 3">Belongs to the pseudouridine synthase RluA family.</text>
</comment>
<dbReference type="PANTHER" id="PTHR21600:SF71">
    <property type="entry name" value="PSEUDOURIDINE SYNTHASE"/>
    <property type="match status" value="1"/>
</dbReference>
<evidence type="ECO:0000256" key="3">
    <source>
        <dbReference type="RuleBase" id="RU362028"/>
    </source>
</evidence>
<dbReference type="InterPro" id="IPR006225">
    <property type="entry name" value="PsdUridine_synth_RluC/D"/>
</dbReference>
<dbReference type="Gene3D" id="3.30.2350.10">
    <property type="entry name" value="Pseudouridine synthase"/>
    <property type="match status" value="1"/>
</dbReference>
<accession>A0A1H3HJY3</accession>
<dbReference type="RefSeq" id="WP_076571399.1">
    <property type="nucleotide sequence ID" value="NZ_FNOS01000005.1"/>
</dbReference>
<dbReference type="EC" id="5.4.99.-" evidence="3"/>
<dbReference type="InterPro" id="IPR050188">
    <property type="entry name" value="RluA_PseudoU_synthase"/>
</dbReference>
<keyword evidence="3" id="KW-0413">Isomerase</keyword>
<gene>
    <name evidence="5" type="ORF">SAMN04488081_2237</name>
</gene>
<evidence type="ECO:0000313" key="6">
    <source>
        <dbReference type="Proteomes" id="UP000198647"/>
    </source>
</evidence>
<sequence length="303" mass="34240">MERHGEWLHMTVPENWSGITIANVMKNKWKVPRKLRHDFRSNEKVLLNGSPPHWKTAPVRSGDILSLNFFQHEDFTLPEFEMELDVLYEDDHVLVVNKPAGMFTHPNGAADIQQTLWNGIAFYCRKQQLPVLPKYIHRLDRHTSGAVLFGKHALATAILGDMMKNRRISRAYAAKVHGLVENDNGRVEVPIAKDPAHPVKRMVDEDGQPAITNYHVVQRGQDYTLLSLKLDSGRTHQIRVHLSHLGHPLLGDDLYGGQGDVLGRQSLHAAALSFPHPFTGEIITCAASSETTPFFTEEELRSF</sequence>
<comment type="function">
    <text evidence="3">Responsible for synthesis of pseudouridine from uracil.</text>
</comment>
<dbReference type="NCBIfam" id="TIGR00005">
    <property type="entry name" value="rluA_subfam"/>
    <property type="match status" value="1"/>
</dbReference>
<feature type="domain" description="Pseudouridine synthase RsuA/RluA-like" evidence="4">
    <location>
        <begin position="92"/>
        <end position="244"/>
    </location>
</feature>
<dbReference type="InterPro" id="IPR020103">
    <property type="entry name" value="PsdUridine_synth_cat_dom_sf"/>
</dbReference>
<protein>
    <recommendedName>
        <fullName evidence="3">Pseudouridine synthase</fullName>
        <ecNumber evidence="3">5.4.99.-</ecNumber>
    </recommendedName>
</protein>
<proteinExistence type="inferred from homology"/>
<dbReference type="PROSITE" id="PS01129">
    <property type="entry name" value="PSI_RLU"/>
    <property type="match status" value="1"/>
</dbReference>
<dbReference type="EMBL" id="FNOS01000005">
    <property type="protein sequence ID" value="SDY15525.1"/>
    <property type="molecule type" value="Genomic_DNA"/>
</dbReference>
<evidence type="ECO:0000256" key="2">
    <source>
        <dbReference type="ARBA" id="ARBA00010876"/>
    </source>
</evidence>
<dbReference type="CDD" id="cd02869">
    <property type="entry name" value="PseudoU_synth_RluA_like"/>
    <property type="match status" value="1"/>
</dbReference>
<dbReference type="SUPFAM" id="SSF55120">
    <property type="entry name" value="Pseudouridine synthase"/>
    <property type="match status" value="1"/>
</dbReference>
<dbReference type="Pfam" id="PF00849">
    <property type="entry name" value="PseudoU_synth_2"/>
    <property type="match status" value="1"/>
</dbReference>
<evidence type="ECO:0000259" key="4">
    <source>
        <dbReference type="Pfam" id="PF00849"/>
    </source>
</evidence>